<comment type="function">
    <text evidence="11">Part of a stress-induced multi-chaperone system, it is involved in the recovery of the cell from heat-induced damage, in cooperation with DnaK, DnaJ and GrpE.</text>
</comment>
<keyword evidence="4 10" id="KW-0547">Nucleotide-binding</keyword>
<reference evidence="13 14" key="1">
    <citation type="submission" date="2020-03" db="EMBL/GenBank/DDBJ databases">
        <title>Soil Listeria distribution.</title>
        <authorList>
            <person name="Liao J."/>
            <person name="Wiedmann M."/>
        </authorList>
    </citation>
    <scope>NUCLEOTIDE SEQUENCE [LARGE SCALE GENOMIC DNA]</scope>
    <source>
        <strain evidence="13 14">FSL L7-1681</strain>
    </source>
</reference>
<dbReference type="SMART" id="SM00382">
    <property type="entry name" value="AAA"/>
    <property type="match status" value="2"/>
</dbReference>
<dbReference type="InterPro" id="IPR003959">
    <property type="entry name" value="ATPase_AAA_core"/>
</dbReference>
<dbReference type="Pfam" id="PF17871">
    <property type="entry name" value="AAA_lid_9"/>
    <property type="match status" value="1"/>
</dbReference>
<dbReference type="InterPro" id="IPR003593">
    <property type="entry name" value="AAA+_ATPase"/>
</dbReference>
<dbReference type="InterPro" id="IPR017730">
    <property type="entry name" value="Chaperonin_ClpB"/>
</dbReference>
<comment type="caution">
    <text evidence="13">The sequence shown here is derived from an EMBL/GenBank/DDBJ whole genome shotgun (WGS) entry which is preliminary data.</text>
</comment>
<evidence type="ECO:0000256" key="7">
    <source>
        <dbReference type="ARBA" id="ARBA00023186"/>
    </source>
</evidence>
<dbReference type="FunFam" id="3.40.50.300:FF:000025">
    <property type="entry name" value="ATP-dependent Clp protease subunit"/>
    <property type="match status" value="1"/>
</dbReference>
<comment type="subunit">
    <text evidence="8">Homohexamer. The oligomerization is ATP-dependent.</text>
</comment>
<dbReference type="PROSITE" id="PS00870">
    <property type="entry name" value="CLPAB_1"/>
    <property type="match status" value="1"/>
</dbReference>
<dbReference type="Gene3D" id="1.10.1780.10">
    <property type="entry name" value="Clp, N-terminal domain"/>
    <property type="match status" value="1"/>
</dbReference>
<evidence type="ECO:0000256" key="8">
    <source>
        <dbReference type="ARBA" id="ARBA00026057"/>
    </source>
</evidence>
<keyword evidence="3 9" id="KW-0677">Repeat</keyword>
<dbReference type="AlphaFoldDB" id="A0A841Y465"/>
<dbReference type="CDD" id="cd19499">
    <property type="entry name" value="RecA-like_ClpB_Hsp104-like"/>
    <property type="match status" value="1"/>
</dbReference>
<dbReference type="GO" id="GO:0042026">
    <property type="term" value="P:protein refolding"/>
    <property type="evidence" value="ECO:0007669"/>
    <property type="project" value="UniProtKB-UniRule"/>
</dbReference>
<name>A0A841Y465_9LIST</name>
<keyword evidence="5 10" id="KW-0067">ATP-binding</keyword>
<protein>
    <recommendedName>
        <fullName evidence="11">Chaperone protein ClpB</fullName>
    </recommendedName>
</protein>
<evidence type="ECO:0000259" key="12">
    <source>
        <dbReference type="PROSITE" id="PS51903"/>
    </source>
</evidence>
<comment type="subcellular location">
    <subcellularLocation>
        <location evidence="1 11">Cytoplasm</location>
    </subcellularLocation>
</comment>
<comment type="similarity">
    <text evidence="2 10">Belongs to the ClpA/ClpB family.</text>
</comment>
<dbReference type="InterPro" id="IPR050130">
    <property type="entry name" value="ClpA_ClpB"/>
</dbReference>
<organism evidence="13 14">
    <name type="scientific">Listeria booriae</name>
    <dbReference type="NCBI Taxonomy" id="1552123"/>
    <lineage>
        <taxon>Bacteria</taxon>
        <taxon>Bacillati</taxon>
        <taxon>Bacillota</taxon>
        <taxon>Bacilli</taxon>
        <taxon>Bacillales</taxon>
        <taxon>Listeriaceae</taxon>
        <taxon>Listeria</taxon>
    </lineage>
</organism>
<evidence type="ECO:0000256" key="6">
    <source>
        <dbReference type="ARBA" id="ARBA00023054"/>
    </source>
</evidence>
<accession>A0A841Y465</accession>
<sequence length="863" mass="97235">MEMQKFTQQVQETIASAQQLAVDGQQQQIDTLHVFAALLTHSDFTKRVYEVAGVDAKHLLRIVETEIEKLPSVTGSNVQYGQAMSPALYELMRDAEKERQTLEDDYVSTEHLLLAIMNQKKSPITEAIGIPKKQLNEAILQIRGGKRVTSQNAEEQYEALLKYGRDLVAEVRAGKIDPVIGRDTEIRNVIRILSRKTKNNPVLIGEPGVGKTAIVEGLAQRIVRKDVPEGLKDKTIISLDIGSLIAGAKYRGEFEERLKAVLQEVKDSDGEILLFIDEIHTIVGAGKTDGAMDAGNMLKPMLARGELHCIGATTLDEYRQYIEKDPALERRFQKVLVPEPTVEDTVSILRGLKERFEIHHGVNIHDNALVAAASLSNRYITDRFLPDKAIDLVDEACATIRVEIDSMPSELDEVTRKVMQLEIEEAALKEEKDPASERRLEMLQKELADYKEEANKMKSKWESEKSEISNIREVREQIDHLRHELEEAENNYDLNKAAELRHGRIPEAEKHLAELEAENREKTANEDRLLQEEVTENEIADIVGRWTGIPVSKLVEGEREKLLKLAESLREKVIGQENAVELVSDAVIRARAGIKDPRRPIGSFIFLGPTGVGKTELAKALAFNLFDSEDHMIRIDMSEYMEKHAVSRLVGAPPGYVGYEEGGQLTEAVRRNPYSIILLDEIEKAHPDVFNILLQVLDDGRITDSQGRLIDFKNTVIIMTSNIGSTMLLERTVDGEISEKLEEDVLEVLQASFKPEFLNRVDDIILFKPLTLENIKGIVEKVVAELEVRLASQEITITMTDDAKRYIAEEAYDPVYGARPLKRYITRQIETPLAREIVAGKIMPHSQVAITLQDNSFQFDITE</sequence>
<dbReference type="NCBIfam" id="TIGR03346">
    <property type="entry name" value="chaperone_ClpB"/>
    <property type="match status" value="1"/>
</dbReference>
<dbReference type="Pfam" id="PF00004">
    <property type="entry name" value="AAA"/>
    <property type="match status" value="1"/>
</dbReference>
<evidence type="ECO:0000256" key="5">
    <source>
        <dbReference type="ARBA" id="ARBA00022840"/>
    </source>
</evidence>
<dbReference type="InterPro" id="IPR041546">
    <property type="entry name" value="ClpA/ClpB_AAA_lid"/>
</dbReference>
<evidence type="ECO:0000256" key="10">
    <source>
        <dbReference type="RuleBase" id="RU004432"/>
    </source>
</evidence>
<evidence type="ECO:0000256" key="3">
    <source>
        <dbReference type="ARBA" id="ARBA00022737"/>
    </source>
</evidence>
<keyword evidence="6 11" id="KW-0175">Coiled coil</keyword>
<dbReference type="FunFam" id="3.40.50.300:FF:000120">
    <property type="entry name" value="ATP-dependent chaperone ClpB"/>
    <property type="match status" value="1"/>
</dbReference>
<evidence type="ECO:0000256" key="11">
    <source>
        <dbReference type="RuleBase" id="RU362034"/>
    </source>
</evidence>
<evidence type="ECO:0000256" key="4">
    <source>
        <dbReference type="ARBA" id="ARBA00022741"/>
    </source>
</evidence>
<dbReference type="EMBL" id="JAARPL010000007">
    <property type="protein sequence ID" value="MBC1372816.1"/>
    <property type="molecule type" value="Genomic_DNA"/>
</dbReference>
<dbReference type="GO" id="GO:0016887">
    <property type="term" value="F:ATP hydrolysis activity"/>
    <property type="evidence" value="ECO:0007669"/>
    <property type="project" value="InterPro"/>
</dbReference>
<dbReference type="InterPro" id="IPR027417">
    <property type="entry name" value="P-loop_NTPase"/>
</dbReference>
<evidence type="ECO:0000313" key="14">
    <source>
        <dbReference type="Proteomes" id="UP000591929"/>
    </source>
</evidence>
<evidence type="ECO:0000313" key="13">
    <source>
        <dbReference type="EMBL" id="MBC1372816.1"/>
    </source>
</evidence>
<keyword evidence="11" id="KW-0346">Stress response</keyword>
<dbReference type="PROSITE" id="PS51903">
    <property type="entry name" value="CLP_R"/>
    <property type="match status" value="1"/>
</dbReference>
<dbReference type="GO" id="GO:0034605">
    <property type="term" value="P:cellular response to heat"/>
    <property type="evidence" value="ECO:0007669"/>
    <property type="project" value="TreeGrafter"/>
</dbReference>
<evidence type="ECO:0000256" key="2">
    <source>
        <dbReference type="ARBA" id="ARBA00008675"/>
    </source>
</evidence>
<dbReference type="CDD" id="cd00009">
    <property type="entry name" value="AAA"/>
    <property type="match status" value="1"/>
</dbReference>
<keyword evidence="11" id="KW-0963">Cytoplasm</keyword>
<dbReference type="InterPro" id="IPR018368">
    <property type="entry name" value="ClpA/B_CS1"/>
</dbReference>
<feature type="domain" description="Clp R" evidence="12">
    <location>
        <begin position="3"/>
        <end position="145"/>
    </location>
</feature>
<feature type="coiled-coil region" evidence="11">
    <location>
        <begin position="411"/>
        <end position="532"/>
    </location>
</feature>
<dbReference type="PANTHER" id="PTHR11638:SF18">
    <property type="entry name" value="HEAT SHOCK PROTEIN 104"/>
    <property type="match status" value="1"/>
</dbReference>
<dbReference type="Proteomes" id="UP000591929">
    <property type="component" value="Unassembled WGS sequence"/>
</dbReference>
<dbReference type="FunFam" id="3.40.50.300:FF:000010">
    <property type="entry name" value="Chaperone clpB 1, putative"/>
    <property type="match status" value="1"/>
</dbReference>
<dbReference type="RefSeq" id="WP_185377229.1">
    <property type="nucleotide sequence ID" value="NZ_JAARPL010000007.1"/>
</dbReference>
<dbReference type="PROSITE" id="PS00871">
    <property type="entry name" value="CLPAB_2"/>
    <property type="match status" value="1"/>
</dbReference>
<dbReference type="PANTHER" id="PTHR11638">
    <property type="entry name" value="ATP-DEPENDENT CLP PROTEASE"/>
    <property type="match status" value="1"/>
</dbReference>
<dbReference type="Pfam" id="PF10431">
    <property type="entry name" value="ClpB_D2-small"/>
    <property type="match status" value="1"/>
</dbReference>
<dbReference type="InterPro" id="IPR028299">
    <property type="entry name" value="ClpA/B_CS2"/>
</dbReference>
<dbReference type="Pfam" id="PF07724">
    <property type="entry name" value="AAA_2"/>
    <property type="match status" value="1"/>
</dbReference>
<comment type="subunit">
    <text evidence="11">Homohexamer; The oligomerization is ATP-dependent.</text>
</comment>
<dbReference type="InterPro" id="IPR019489">
    <property type="entry name" value="Clp_ATPase_C"/>
</dbReference>
<dbReference type="InterPro" id="IPR036628">
    <property type="entry name" value="Clp_N_dom_sf"/>
</dbReference>
<dbReference type="Gene3D" id="3.40.50.300">
    <property type="entry name" value="P-loop containing nucleotide triphosphate hydrolases"/>
    <property type="match status" value="3"/>
</dbReference>
<dbReference type="SUPFAM" id="SSF52540">
    <property type="entry name" value="P-loop containing nucleoside triphosphate hydrolases"/>
    <property type="match status" value="2"/>
</dbReference>
<dbReference type="InterPro" id="IPR001270">
    <property type="entry name" value="ClpA/B"/>
</dbReference>
<dbReference type="Gene3D" id="1.10.8.60">
    <property type="match status" value="1"/>
</dbReference>
<dbReference type="SUPFAM" id="SSF81923">
    <property type="entry name" value="Double Clp-N motif"/>
    <property type="match status" value="1"/>
</dbReference>
<dbReference type="GO" id="GO:0005737">
    <property type="term" value="C:cytoplasm"/>
    <property type="evidence" value="ECO:0007669"/>
    <property type="project" value="UniProtKB-SubCell"/>
</dbReference>
<proteinExistence type="inferred from homology"/>
<dbReference type="SMART" id="SM01086">
    <property type="entry name" value="ClpB_D2-small"/>
    <property type="match status" value="1"/>
</dbReference>
<dbReference type="GO" id="GO:0005524">
    <property type="term" value="F:ATP binding"/>
    <property type="evidence" value="ECO:0007669"/>
    <property type="project" value="UniProtKB-UniRule"/>
</dbReference>
<dbReference type="Pfam" id="PF02861">
    <property type="entry name" value="Clp_N"/>
    <property type="match status" value="1"/>
</dbReference>
<dbReference type="PRINTS" id="PR00300">
    <property type="entry name" value="CLPPROTEASEA"/>
</dbReference>
<evidence type="ECO:0000256" key="9">
    <source>
        <dbReference type="PROSITE-ProRule" id="PRU01251"/>
    </source>
</evidence>
<keyword evidence="7 10" id="KW-0143">Chaperone</keyword>
<dbReference type="InterPro" id="IPR004176">
    <property type="entry name" value="Clp_R_N"/>
</dbReference>
<evidence type="ECO:0000256" key="1">
    <source>
        <dbReference type="ARBA" id="ARBA00004496"/>
    </source>
</evidence>
<gene>
    <name evidence="11 13" type="primary">clpB</name>
    <name evidence="13" type="ORF">HB847_10605</name>
</gene>